<proteinExistence type="inferred from homology"/>
<dbReference type="SUPFAM" id="SSF48019">
    <property type="entry name" value="post-AAA+ oligomerization domain-like"/>
    <property type="match status" value="1"/>
</dbReference>
<dbReference type="CDD" id="cd18140">
    <property type="entry name" value="HLD_clamp_RFC"/>
    <property type="match status" value="1"/>
</dbReference>
<comment type="similarity">
    <text evidence="1">Belongs to the activator 1 small subunits family.</text>
</comment>
<dbReference type="Pfam" id="PF08542">
    <property type="entry name" value="Rep_fac_C"/>
    <property type="match status" value="1"/>
</dbReference>
<protein>
    <submittedName>
        <fullName evidence="6">Replication factor C subunit 2</fullName>
    </submittedName>
</protein>
<feature type="domain" description="AAA+ ATPase" evidence="5">
    <location>
        <begin position="35"/>
        <end position="167"/>
    </location>
</feature>
<dbReference type="Gene3D" id="1.10.8.60">
    <property type="match status" value="1"/>
</dbReference>
<dbReference type="EMBL" id="BQXS01012700">
    <property type="protein sequence ID" value="GKT27068.1"/>
    <property type="molecule type" value="Genomic_DNA"/>
</dbReference>
<gene>
    <name evidence="6" type="ORF">ADUPG1_013598</name>
</gene>
<dbReference type="NCBIfam" id="NF001679">
    <property type="entry name" value="PRK00440.1"/>
    <property type="match status" value="1"/>
</dbReference>
<evidence type="ECO:0000256" key="2">
    <source>
        <dbReference type="ARBA" id="ARBA00022705"/>
    </source>
</evidence>
<evidence type="ECO:0000256" key="1">
    <source>
        <dbReference type="ARBA" id="ARBA00005378"/>
    </source>
</evidence>
<dbReference type="InterPro" id="IPR027417">
    <property type="entry name" value="P-loop_NTPase"/>
</dbReference>
<dbReference type="PANTHER" id="PTHR11669:SF5">
    <property type="entry name" value="REPLICATION FACTOR C SUBUNIT 2"/>
    <property type="match status" value="1"/>
</dbReference>
<dbReference type="InterPro" id="IPR003959">
    <property type="entry name" value="ATPase_AAA_core"/>
</dbReference>
<organism evidence="6 7">
    <name type="scientific">Aduncisulcus paluster</name>
    <dbReference type="NCBI Taxonomy" id="2918883"/>
    <lineage>
        <taxon>Eukaryota</taxon>
        <taxon>Metamonada</taxon>
        <taxon>Carpediemonas-like organisms</taxon>
        <taxon>Aduncisulcus</taxon>
    </lineage>
</organism>
<keyword evidence="2" id="KW-0235">DNA replication</keyword>
<keyword evidence="7" id="KW-1185">Reference proteome</keyword>
<reference evidence="6" key="1">
    <citation type="submission" date="2022-03" db="EMBL/GenBank/DDBJ databases">
        <title>Draft genome sequence of Aduncisulcus paluster, a free-living microaerophilic Fornicata.</title>
        <authorList>
            <person name="Yuyama I."/>
            <person name="Kume K."/>
            <person name="Tamura T."/>
            <person name="Inagaki Y."/>
            <person name="Hashimoto T."/>
        </authorList>
    </citation>
    <scope>NUCLEOTIDE SEQUENCE</scope>
    <source>
        <strain evidence="6">NY0171</strain>
    </source>
</reference>
<dbReference type="InterPro" id="IPR003593">
    <property type="entry name" value="AAA+_ATPase"/>
</dbReference>
<name>A0ABQ5K3I3_9EUKA</name>
<dbReference type="InterPro" id="IPR047854">
    <property type="entry name" value="RFC_lid"/>
</dbReference>
<dbReference type="Pfam" id="PF00004">
    <property type="entry name" value="AAA"/>
    <property type="match status" value="1"/>
</dbReference>
<dbReference type="InterPro" id="IPR008921">
    <property type="entry name" value="DNA_pol3_clamp-load_cplx_C"/>
</dbReference>
<evidence type="ECO:0000313" key="6">
    <source>
        <dbReference type="EMBL" id="GKT27068.1"/>
    </source>
</evidence>
<keyword evidence="3" id="KW-0547">Nucleotide-binding</keyword>
<sequence length="323" mass="35780">MQSPWIEKHRPKFLEDVVGNTDIVSRLKVIARHGNVSNLILAGPPGTGKTTTIHCLARHLLGKSMSQAVLELNASDERGIDVVRSKIKSFAQRKVTLPPGTHKLVILDEADAMTPPAQQALRRIMELYSTTTRFALACNMSSKIIEPIQSRCAILRFSKLSPPDVGERVRKVLITEGISFDDEAIDVLADISDGDMRVALNAAQAASVVHSHLTQRNVLEVSDIPHPRAVMTMVEHCQKSELDEALFVLKDLWKQGFCAEDIVKSVFRVVSNHSTLEEVVMLHFLKIVGQTHCRIIRGHDNFVQLAGMIAAMAIKDMEFVPEG</sequence>
<dbReference type="Gene3D" id="1.20.272.10">
    <property type="match status" value="1"/>
</dbReference>
<dbReference type="PANTHER" id="PTHR11669">
    <property type="entry name" value="REPLICATION FACTOR C / DNA POLYMERASE III GAMMA-TAU SUBUNIT"/>
    <property type="match status" value="1"/>
</dbReference>
<dbReference type="SUPFAM" id="SSF52540">
    <property type="entry name" value="P-loop containing nucleoside triphosphate hydrolases"/>
    <property type="match status" value="1"/>
</dbReference>
<dbReference type="InterPro" id="IPR013748">
    <property type="entry name" value="Rep_factorC_C"/>
</dbReference>
<dbReference type="CDD" id="cd00009">
    <property type="entry name" value="AAA"/>
    <property type="match status" value="1"/>
</dbReference>
<evidence type="ECO:0000313" key="7">
    <source>
        <dbReference type="Proteomes" id="UP001057375"/>
    </source>
</evidence>
<evidence type="ECO:0000259" key="5">
    <source>
        <dbReference type="SMART" id="SM00382"/>
    </source>
</evidence>
<dbReference type="Gene3D" id="3.40.50.300">
    <property type="entry name" value="P-loop containing nucleotide triphosphate hydrolases"/>
    <property type="match status" value="1"/>
</dbReference>
<evidence type="ECO:0000256" key="4">
    <source>
        <dbReference type="ARBA" id="ARBA00022840"/>
    </source>
</evidence>
<dbReference type="InterPro" id="IPR050238">
    <property type="entry name" value="DNA_Rep/Repair_Clamp_Loader"/>
</dbReference>
<dbReference type="SMART" id="SM00382">
    <property type="entry name" value="AAA"/>
    <property type="match status" value="1"/>
</dbReference>
<keyword evidence="4" id="KW-0067">ATP-binding</keyword>
<evidence type="ECO:0000256" key="3">
    <source>
        <dbReference type="ARBA" id="ARBA00022741"/>
    </source>
</evidence>
<dbReference type="Proteomes" id="UP001057375">
    <property type="component" value="Unassembled WGS sequence"/>
</dbReference>
<comment type="caution">
    <text evidence="6">The sequence shown here is derived from an EMBL/GenBank/DDBJ whole genome shotgun (WGS) entry which is preliminary data.</text>
</comment>
<accession>A0ABQ5K3I3</accession>